<feature type="region of interest" description="Disordered" evidence="5">
    <location>
        <begin position="90"/>
        <end position="114"/>
    </location>
</feature>
<evidence type="ECO:0000256" key="3">
    <source>
        <dbReference type="ARBA" id="ARBA00022989"/>
    </source>
</evidence>
<gene>
    <name evidence="8" type="ORF">IMZ08_08575</name>
</gene>
<evidence type="ECO:0000256" key="4">
    <source>
        <dbReference type="ARBA" id="ARBA00023136"/>
    </source>
</evidence>
<evidence type="ECO:0000256" key="2">
    <source>
        <dbReference type="ARBA" id="ARBA00022692"/>
    </source>
</evidence>
<protein>
    <submittedName>
        <fullName evidence="8">DUF1049 domain-containing protein</fullName>
    </submittedName>
</protein>
<name>A0ABR9QHZ2_9BACI</name>
<dbReference type="PANTHER" id="PTHR41335">
    <property type="entry name" value="MEMBRANE PROTEIN-RELATED"/>
    <property type="match status" value="1"/>
</dbReference>
<evidence type="ECO:0000256" key="5">
    <source>
        <dbReference type="SAM" id="MobiDB-lite"/>
    </source>
</evidence>
<reference evidence="8 9" key="1">
    <citation type="submission" date="2020-10" db="EMBL/GenBank/DDBJ databases">
        <title>Bacillus sp. HD4P25, an endophyte from a halophyte.</title>
        <authorList>
            <person name="Sun J.-Q."/>
        </authorList>
    </citation>
    <scope>NUCLEOTIDE SEQUENCE [LARGE SCALE GENOMIC DNA]</scope>
    <source>
        <strain evidence="8 9">YIM 93174</strain>
    </source>
</reference>
<dbReference type="PANTHER" id="PTHR41335:SF1">
    <property type="entry name" value="MEMBRANE PROTEIN"/>
    <property type="match status" value="1"/>
</dbReference>
<organism evidence="8 9">
    <name type="scientific">Litchfieldia luteola</name>
    <dbReference type="NCBI Taxonomy" id="682179"/>
    <lineage>
        <taxon>Bacteria</taxon>
        <taxon>Bacillati</taxon>
        <taxon>Bacillota</taxon>
        <taxon>Bacilli</taxon>
        <taxon>Bacillales</taxon>
        <taxon>Bacillaceae</taxon>
        <taxon>Litchfieldia</taxon>
    </lineage>
</organism>
<evidence type="ECO:0000256" key="1">
    <source>
        <dbReference type="ARBA" id="ARBA00022475"/>
    </source>
</evidence>
<dbReference type="RefSeq" id="WP_193535564.1">
    <property type="nucleotide sequence ID" value="NZ_JADCLJ010000019.1"/>
</dbReference>
<keyword evidence="9" id="KW-1185">Reference proteome</keyword>
<dbReference type="Pfam" id="PF06305">
    <property type="entry name" value="LapA_dom"/>
    <property type="match status" value="1"/>
</dbReference>
<dbReference type="InterPro" id="IPR010445">
    <property type="entry name" value="LapA_dom"/>
</dbReference>
<evidence type="ECO:0000313" key="8">
    <source>
        <dbReference type="EMBL" id="MBE4908106.1"/>
    </source>
</evidence>
<comment type="caution">
    <text evidence="8">The sequence shown here is derived from an EMBL/GenBank/DDBJ whole genome shotgun (WGS) entry which is preliminary data.</text>
</comment>
<evidence type="ECO:0000313" key="9">
    <source>
        <dbReference type="Proteomes" id="UP001516662"/>
    </source>
</evidence>
<dbReference type="EMBL" id="JADCLJ010000019">
    <property type="protein sequence ID" value="MBE4908106.1"/>
    <property type="molecule type" value="Genomic_DNA"/>
</dbReference>
<feature type="transmembrane region" description="Helical" evidence="6">
    <location>
        <begin position="41"/>
        <end position="66"/>
    </location>
</feature>
<feature type="compositionally biased region" description="Basic and acidic residues" evidence="5">
    <location>
        <begin position="104"/>
        <end position="114"/>
    </location>
</feature>
<evidence type="ECO:0000259" key="7">
    <source>
        <dbReference type="Pfam" id="PF06305"/>
    </source>
</evidence>
<accession>A0ABR9QHZ2</accession>
<feature type="domain" description="Lipopolysaccharide assembly protein A" evidence="7">
    <location>
        <begin position="24"/>
        <end position="85"/>
    </location>
</feature>
<dbReference type="Proteomes" id="UP001516662">
    <property type="component" value="Unassembled WGS sequence"/>
</dbReference>
<keyword evidence="3 6" id="KW-1133">Transmembrane helix</keyword>
<keyword evidence="1" id="KW-1003">Cell membrane</keyword>
<keyword evidence="4 6" id="KW-0472">Membrane</keyword>
<sequence>MKGQWSLILAFLFAIIVALFAVINVEPVEVDYLFGTADWPLILIILGSVSMGGIIVASAGIFRLFVLQRKVKGLEKENAALKVEVDNKNEQLKETTPSEPLEETAEHKESSELK</sequence>
<evidence type="ECO:0000256" key="6">
    <source>
        <dbReference type="SAM" id="Phobius"/>
    </source>
</evidence>
<keyword evidence="2 6" id="KW-0812">Transmembrane</keyword>
<proteinExistence type="predicted"/>